<dbReference type="SUPFAM" id="SSF50475">
    <property type="entry name" value="FMN-binding split barrel"/>
    <property type="match status" value="1"/>
</dbReference>
<organism evidence="6 7">
    <name type="scientific">Mesoflavibacter zeaxanthinifaciens subsp. sabulilitoris</name>
    <dbReference type="NCBI Taxonomy" id="1520893"/>
    <lineage>
        <taxon>Bacteria</taxon>
        <taxon>Pseudomonadati</taxon>
        <taxon>Bacteroidota</taxon>
        <taxon>Flavobacteriia</taxon>
        <taxon>Flavobacteriales</taxon>
        <taxon>Flavobacteriaceae</taxon>
        <taxon>Mesoflavibacter</taxon>
    </lineage>
</organism>
<dbReference type="PANTHER" id="PTHR33798">
    <property type="entry name" value="FLAVOPROTEIN OXYGENASE"/>
    <property type="match status" value="1"/>
</dbReference>
<reference evidence="6 7" key="1">
    <citation type="submission" date="2018-03" db="EMBL/GenBank/DDBJ databases">
        <title>Mesoflavibacter sp. HG37 and Mesoflavibacter sp. HG96 sp.nov., two marine bacteria isolated from seawater of Western Pacific Ocean.</title>
        <authorList>
            <person name="Cheng H."/>
            <person name="Wu Y.-H."/>
            <person name="Guo L.-L."/>
            <person name="Xu X.-W."/>
        </authorList>
    </citation>
    <scope>NUCLEOTIDE SEQUENCE [LARGE SCALE GENOMIC DNA]</scope>
    <source>
        <strain evidence="6 7">KCTC 42117</strain>
    </source>
</reference>
<keyword evidence="2" id="KW-0285">Flavoprotein</keyword>
<comment type="cofactor">
    <cofactor evidence="1">
        <name>FMN</name>
        <dbReference type="ChEBI" id="CHEBI:58210"/>
    </cofactor>
</comment>
<dbReference type="GO" id="GO:0016646">
    <property type="term" value="F:oxidoreductase activity, acting on the CH-NH group of donors, NAD or NADP as acceptor"/>
    <property type="evidence" value="ECO:0007669"/>
    <property type="project" value="UniProtKB-ARBA"/>
</dbReference>
<dbReference type="OrthoDB" id="5293996at2"/>
<dbReference type="RefSeq" id="WP_106678257.1">
    <property type="nucleotide sequence ID" value="NZ_JACHWV010000001.1"/>
</dbReference>
<feature type="domain" description="Flavin reductase like" evidence="5">
    <location>
        <begin position="32"/>
        <end position="167"/>
    </location>
</feature>
<proteinExistence type="inferred from homology"/>
<dbReference type="InterPro" id="IPR012349">
    <property type="entry name" value="Split_barrel_FMN-bd"/>
</dbReference>
<evidence type="ECO:0000256" key="3">
    <source>
        <dbReference type="ARBA" id="ARBA00022643"/>
    </source>
</evidence>
<evidence type="ECO:0000313" key="6">
    <source>
        <dbReference type="EMBL" id="PSG92240.1"/>
    </source>
</evidence>
<gene>
    <name evidence="6" type="ORF">C7H61_06605</name>
</gene>
<dbReference type="Proteomes" id="UP000238430">
    <property type="component" value="Unassembled WGS sequence"/>
</dbReference>
<dbReference type="PANTHER" id="PTHR33798:SF5">
    <property type="entry name" value="FLAVIN REDUCTASE LIKE DOMAIN-CONTAINING PROTEIN"/>
    <property type="match status" value="1"/>
</dbReference>
<dbReference type="AlphaFoldDB" id="A0A2T1NHD5"/>
<dbReference type="InterPro" id="IPR002563">
    <property type="entry name" value="Flavin_Rdtase-like_dom"/>
</dbReference>
<dbReference type="Pfam" id="PF01613">
    <property type="entry name" value="Flavin_Reduct"/>
    <property type="match status" value="1"/>
</dbReference>
<protein>
    <submittedName>
        <fullName evidence="6">Flavin oxidoreductase</fullName>
    </submittedName>
</protein>
<comment type="caution">
    <text evidence="6">The sequence shown here is derived from an EMBL/GenBank/DDBJ whole genome shotgun (WGS) entry which is preliminary data.</text>
</comment>
<sequence>MKHFSKKHIEEMHHLYRINLINSVSGFKSANLIGTKSKDNIENVAVFSSVTHVGSNPPLLGFFCRPTTVLRNTYENIKTTGVYTINHIHKSIIEDAHHTSAKYDANISEFEVTNLNSEYKNECFAPFVKDAPVQLQMKFVQEYFIKENDTILVLGEIENLFINDNLLESDGFVNLSKAEIATINGLDTYSIPTLEKRLEYQRPKTSLANNQ</sequence>
<name>A0A2T1NHD5_9FLAO</name>
<dbReference type="GO" id="GO:0010181">
    <property type="term" value="F:FMN binding"/>
    <property type="evidence" value="ECO:0007669"/>
    <property type="project" value="InterPro"/>
</dbReference>
<evidence type="ECO:0000313" key="7">
    <source>
        <dbReference type="Proteomes" id="UP000238430"/>
    </source>
</evidence>
<evidence type="ECO:0000259" key="5">
    <source>
        <dbReference type="Pfam" id="PF01613"/>
    </source>
</evidence>
<evidence type="ECO:0000256" key="1">
    <source>
        <dbReference type="ARBA" id="ARBA00001917"/>
    </source>
</evidence>
<evidence type="ECO:0000256" key="2">
    <source>
        <dbReference type="ARBA" id="ARBA00022630"/>
    </source>
</evidence>
<keyword evidence="7" id="KW-1185">Reference proteome</keyword>
<accession>A0A2T1NHD5</accession>
<dbReference type="EMBL" id="PXOT01000020">
    <property type="protein sequence ID" value="PSG92240.1"/>
    <property type="molecule type" value="Genomic_DNA"/>
</dbReference>
<comment type="similarity">
    <text evidence="4">Belongs to the flavoredoxin family.</text>
</comment>
<keyword evidence="3" id="KW-0288">FMN</keyword>
<evidence type="ECO:0000256" key="4">
    <source>
        <dbReference type="ARBA" id="ARBA00038054"/>
    </source>
</evidence>
<dbReference type="Gene3D" id="2.30.110.10">
    <property type="entry name" value="Electron Transport, Fmn-binding Protein, Chain A"/>
    <property type="match status" value="1"/>
</dbReference>